<dbReference type="Proteomes" id="UP000784294">
    <property type="component" value="Unassembled WGS sequence"/>
</dbReference>
<evidence type="ECO:0000256" key="1">
    <source>
        <dbReference type="SAM" id="MobiDB-lite"/>
    </source>
</evidence>
<accession>A0A448WEW2</accession>
<proteinExistence type="predicted"/>
<sequence>GQPSHFSIVNNDHELAQSSASISDHHSDSLSCRCVSFDLTRNQCREFLIIDPPLNLLNSQSSILFGYVSVNGRVPGDYEDDELEEEEEEESGRSCKEFLIEEDDGNGNVGRSRIQFVDRDPGNSILPRITSRSPTPDLRTESKFTYSNSPYIRRFEWSPQYSSPQVDVNALQRIYSPQTDSQSKLQVHQDLKADESTRRLQTQPRFLSVVGQDTLQEVRRPSSDNIHFAVNHSLAKEDQKQTSPVTAFSGSLSSVPFSTFQPLEQDLLASNSVATGQTFSNSPHLVVSTGPILVRTSRDCDTYSTTSCTPSLSSTSQIVTSQRLSPVLISSRIHPAPKFGNSLSNGNLSLSTDGANITRSDEDQSPVFGRNSFVIKQASD</sequence>
<organism evidence="2 3">
    <name type="scientific">Protopolystoma xenopodis</name>
    <dbReference type="NCBI Taxonomy" id="117903"/>
    <lineage>
        <taxon>Eukaryota</taxon>
        <taxon>Metazoa</taxon>
        <taxon>Spiralia</taxon>
        <taxon>Lophotrochozoa</taxon>
        <taxon>Platyhelminthes</taxon>
        <taxon>Monogenea</taxon>
        <taxon>Polyopisthocotylea</taxon>
        <taxon>Polystomatidea</taxon>
        <taxon>Polystomatidae</taxon>
        <taxon>Protopolystoma</taxon>
    </lineage>
</organism>
<reference evidence="2" key="1">
    <citation type="submission" date="2018-11" db="EMBL/GenBank/DDBJ databases">
        <authorList>
            <consortium name="Pathogen Informatics"/>
        </authorList>
    </citation>
    <scope>NUCLEOTIDE SEQUENCE</scope>
</reference>
<feature type="region of interest" description="Disordered" evidence="1">
    <location>
        <begin position="123"/>
        <end position="142"/>
    </location>
</feature>
<protein>
    <submittedName>
        <fullName evidence="2">Uncharacterized protein</fullName>
    </submittedName>
</protein>
<dbReference type="EMBL" id="CAAALY010007723">
    <property type="protein sequence ID" value="VEL09977.1"/>
    <property type="molecule type" value="Genomic_DNA"/>
</dbReference>
<dbReference type="AlphaFoldDB" id="A0A448WEW2"/>
<keyword evidence="3" id="KW-1185">Reference proteome</keyword>
<evidence type="ECO:0000313" key="3">
    <source>
        <dbReference type="Proteomes" id="UP000784294"/>
    </source>
</evidence>
<evidence type="ECO:0000313" key="2">
    <source>
        <dbReference type="EMBL" id="VEL09977.1"/>
    </source>
</evidence>
<feature type="non-terminal residue" evidence="2">
    <location>
        <position position="1"/>
    </location>
</feature>
<comment type="caution">
    <text evidence="2">The sequence shown here is derived from an EMBL/GenBank/DDBJ whole genome shotgun (WGS) entry which is preliminary data.</text>
</comment>
<name>A0A448WEW2_9PLAT</name>
<gene>
    <name evidence="2" type="ORF">PXEA_LOCUS3417</name>
</gene>